<keyword evidence="6" id="KW-1185">Reference proteome</keyword>
<reference evidence="6" key="1">
    <citation type="submission" date="2020-01" db="EMBL/GenBank/DDBJ databases">
        <title>Sphingomonas sp. strain CSW-10.</title>
        <authorList>
            <person name="Chen W.-M."/>
        </authorList>
    </citation>
    <scope>NUCLEOTIDE SEQUENCE [LARGE SCALE GENOMIC DNA]</scope>
    <source>
        <strain evidence="6">CCP-1</strain>
    </source>
</reference>
<dbReference type="InterPro" id="IPR029063">
    <property type="entry name" value="SAM-dependent_MTases_sf"/>
</dbReference>
<gene>
    <name evidence="5" type="ORF">GU920_08055</name>
</gene>
<dbReference type="Gene3D" id="3.40.50.150">
    <property type="entry name" value="Vaccinia Virus protein VP39"/>
    <property type="match status" value="1"/>
</dbReference>
<name>A0ABW9Y4K9_9RHOB</name>
<comment type="caution">
    <text evidence="5">The sequence shown here is derived from an EMBL/GenBank/DDBJ whole genome shotgun (WGS) entry which is preliminary data.</text>
</comment>
<evidence type="ECO:0000256" key="3">
    <source>
        <dbReference type="ARBA" id="ARBA00022691"/>
    </source>
</evidence>
<keyword evidence="2 5" id="KW-0808">Transferase</keyword>
<evidence type="ECO:0000256" key="1">
    <source>
        <dbReference type="ARBA" id="ARBA00022603"/>
    </source>
</evidence>
<evidence type="ECO:0000313" key="5">
    <source>
        <dbReference type="EMBL" id="NBE07485.1"/>
    </source>
</evidence>
<dbReference type="PANTHER" id="PTHR43464">
    <property type="entry name" value="METHYLTRANSFERASE"/>
    <property type="match status" value="1"/>
</dbReference>
<keyword evidence="1 5" id="KW-0489">Methyltransferase</keyword>
<dbReference type="SUPFAM" id="SSF53335">
    <property type="entry name" value="S-adenosyl-L-methionine-dependent methyltransferases"/>
    <property type="match status" value="1"/>
</dbReference>
<sequence>MTTDTAHRYWNEEWRRADATSKWAKAEEEVLAHAARLPKGARVLDLGAGIGRHALALARLGCTVDALDAAAESVRIIDIAARAEGLPVTARQGAMTELPYPDAAFDHVLSWNVIYHGDEAIVRTTLAEVARVLRPGGTVMATMLSARRLPVERARAPGREISRNTWVFDGEGDKVHPHYFCHARDLLALFSGFEPISLVDREHERPGTWHWHILAERL</sequence>
<dbReference type="CDD" id="cd02440">
    <property type="entry name" value="AdoMet_MTases"/>
    <property type="match status" value="1"/>
</dbReference>
<dbReference type="GO" id="GO:0008168">
    <property type="term" value="F:methyltransferase activity"/>
    <property type="evidence" value="ECO:0007669"/>
    <property type="project" value="UniProtKB-KW"/>
</dbReference>
<dbReference type="PANTHER" id="PTHR43464:SF19">
    <property type="entry name" value="UBIQUINONE BIOSYNTHESIS O-METHYLTRANSFERASE, MITOCHONDRIAL"/>
    <property type="match status" value="1"/>
</dbReference>
<dbReference type="Proteomes" id="UP001517376">
    <property type="component" value="Unassembled WGS sequence"/>
</dbReference>
<feature type="domain" description="Methyltransferase" evidence="4">
    <location>
        <begin position="43"/>
        <end position="137"/>
    </location>
</feature>
<evidence type="ECO:0000256" key="2">
    <source>
        <dbReference type="ARBA" id="ARBA00022679"/>
    </source>
</evidence>
<dbReference type="EMBL" id="JAAATW010000001">
    <property type="protein sequence ID" value="NBE07485.1"/>
    <property type="molecule type" value="Genomic_DNA"/>
</dbReference>
<dbReference type="InterPro" id="IPR041698">
    <property type="entry name" value="Methyltransf_25"/>
</dbReference>
<organism evidence="5 6">
    <name type="scientific">Paragemmobacter ruber</name>
    <dbReference type="NCBI Taxonomy" id="1985673"/>
    <lineage>
        <taxon>Bacteria</taxon>
        <taxon>Pseudomonadati</taxon>
        <taxon>Pseudomonadota</taxon>
        <taxon>Alphaproteobacteria</taxon>
        <taxon>Rhodobacterales</taxon>
        <taxon>Paracoccaceae</taxon>
        <taxon>Paragemmobacter</taxon>
    </lineage>
</organism>
<dbReference type="GO" id="GO:0032259">
    <property type="term" value="P:methylation"/>
    <property type="evidence" value="ECO:0007669"/>
    <property type="project" value="UniProtKB-KW"/>
</dbReference>
<evidence type="ECO:0000313" key="6">
    <source>
        <dbReference type="Proteomes" id="UP001517376"/>
    </source>
</evidence>
<dbReference type="Pfam" id="PF13649">
    <property type="entry name" value="Methyltransf_25"/>
    <property type="match status" value="1"/>
</dbReference>
<evidence type="ECO:0000259" key="4">
    <source>
        <dbReference type="Pfam" id="PF13649"/>
    </source>
</evidence>
<keyword evidence="3" id="KW-0949">S-adenosyl-L-methionine</keyword>
<proteinExistence type="predicted"/>
<protein>
    <submittedName>
        <fullName evidence="5">Methyltransferase domain-containing protein</fullName>
    </submittedName>
</protein>
<dbReference type="RefSeq" id="WP_161766396.1">
    <property type="nucleotide sequence ID" value="NZ_JAAATW010000001.1"/>
</dbReference>
<accession>A0ABW9Y4K9</accession>